<dbReference type="KEGG" id="hse:Hsero_2930"/>
<organism evidence="2 3">
    <name type="scientific">Herbaspirillum seropedicae (strain SmR1)</name>
    <dbReference type="NCBI Taxonomy" id="757424"/>
    <lineage>
        <taxon>Bacteria</taxon>
        <taxon>Pseudomonadati</taxon>
        <taxon>Pseudomonadota</taxon>
        <taxon>Betaproteobacteria</taxon>
        <taxon>Burkholderiales</taxon>
        <taxon>Oxalobacteraceae</taxon>
        <taxon>Herbaspirillum</taxon>
    </lineage>
</organism>
<dbReference type="Proteomes" id="UP000000329">
    <property type="component" value="Chromosome"/>
</dbReference>
<dbReference type="EMBL" id="CP002039">
    <property type="protein sequence ID" value="ADJ64419.1"/>
    <property type="molecule type" value="Genomic_DNA"/>
</dbReference>
<keyword evidence="1" id="KW-0812">Transmembrane</keyword>
<keyword evidence="1" id="KW-1133">Transmembrane helix</keyword>
<proteinExistence type="predicted"/>
<sequence>MRDSIKEEHHPSSAGRTLFACRRGAPYPGALQRVVIAGAACLFGYAVAAVSKETAKRSSEDGAQVPAIPGVFCIILDEGIAT</sequence>
<protein>
    <submittedName>
        <fullName evidence="2">Uncharacterized protein</fullName>
    </submittedName>
</protein>
<dbReference type="AlphaFoldDB" id="D8IZS9"/>
<evidence type="ECO:0000256" key="1">
    <source>
        <dbReference type="SAM" id="Phobius"/>
    </source>
</evidence>
<keyword evidence="1" id="KW-0472">Membrane</keyword>
<keyword evidence="3" id="KW-1185">Reference proteome</keyword>
<accession>D8IZS9</accession>
<gene>
    <name evidence="2" type="ordered locus">Hsero_2930</name>
</gene>
<evidence type="ECO:0000313" key="3">
    <source>
        <dbReference type="Proteomes" id="UP000000329"/>
    </source>
</evidence>
<evidence type="ECO:0000313" key="2">
    <source>
        <dbReference type="EMBL" id="ADJ64419.1"/>
    </source>
</evidence>
<dbReference type="STRING" id="757424.Hsero_2930"/>
<dbReference type="HOGENOM" id="CLU_2553634_0_0_4"/>
<feature type="transmembrane region" description="Helical" evidence="1">
    <location>
        <begin position="30"/>
        <end position="50"/>
    </location>
</feature>
<reference evidence="2 3" key="1">
    <citation type="submission" date="2010-04" db="EMBL/GenBank/DDBJ databases">
        <title>The genome of Herbaspirillum seropedicae SmR1, an endophytic, nitrogen-fixing, plant-growth promoting beta-Proteobacteria.</title>
        <authorList>
            <person name="Pedrosa F.O."/>
            <person name="Monteiro R.A."/>
            <person name="Wassem R."/>
            <person name="Cruz L.M."/>
            <person name="Ayub R.A."/>
            <person name="Colauto N.B."/>
            <person name="Fernandez M.A."/>
            <person name="Fungaro M.H.P."/>
            <person name="Grisard E.C."/>
            <person name="Hungria M."/>
            <person name="Madeira H.M.F."/>
            <person name="Nodari R.O."/>
            <person name="Osaku C.A."/>
            <person name="Petzl-Erler M.L."/>
            <person name="Terenzi H."/>
            <person name="Vieira L.G.E."/>
            <person name="Almeida M.I.M."/>
            <person name="Alves L.R."/>
            <person name="Arantes O.M.N."/>
            <person name="Balsanelli E."/>
            <person name="Barcellos F.G."/>
            <person name="Baura V.A."/>
            <person name="Binde D.R."/>
            <person name="Campo R.J."/>
            <person name="Chubatsu L.S."/>
            <person name="Chueire L.M.O."/>
            <person name="Ciferri R.R."/>
            <person name="Correa L.C."/>
            <person name="da Conceicao Silva J.L."/>
            <person name="Dabul A.N.G."/>
            <person name="Dambros B.P."/>
            <person name="Faoro H."/>
            <person name="Favetti A."/>
            <person name="Friedermann G."/>
            <person name="Furlaneto M.C."/>
            <person name="Gasques L.S."/>
            <person name="Gimenes C.C.T."/>
            <person name="Gioppo N.M.R."/>
            <person name="Glienke-Blanco C."/>
            <person name="Godoy L.P."/>
            <person name="Guerra M.P."/>
            <person name="Karp S."/>
            <person name="Kava-Cordeiro V."/>
            <person name="Margarido V.P."/>
            <person name="Mathioni S.M."/>
            <person name="Menck-Soares M.A."/>
            <person name="Murace N.K."/>
            <person name="Nicolas M.F."/>
            <person name="Oliveira C.E.C."/>
            <person name="Pagnan N.A.B."/>
            <person name="Pamphile J.A."/>
            <person name="Patussi E.V."/>
            <person name="Pereira L.F.P."/>
            <person name="Pereira-Ferrari L."/>
            <person name="Pinto F.G.S."/>
            <person name="Precoma C."/>
            <person name="Prioli A.J."/>
            <person name="Prioli S.M.A.P."/>
            <person name="Raittz R.T."/>
            <person name="Ramos H.J.O."/>
            <person name="Ribeiro E.M.S.F."/>
            <person name="Rigo L.U."/>
            <person name="Rocha C.L.M.S.C."/>
            <person name="Rocha S.N."/>
            <person name="Santos K."/>
            <person name="Satori D."/>
            <person name="Silva A.G."/>
            <person name="Simao R.C.G."/>
            <person name="Soares M.A.M."/>
            <person name="Souza E.M."/>
            <person name="Steffens M.B.R."/>
            <person name="Steindel M."/>
            <person name="Tadra-Sfeir M.Z."/>
            <person name="Takahashi E.K."/>
            <person name="Torres R.A."/>
            <person name="Valle J.S."/>
            <person name="Vernal J.I."/>
            <person name="Vilas-Boas L.A."/>
            <person name="Watanabe M.A.E."/>
            <person name="Weiss V.A."/>
            <person name="Yates M.A."/>
            <person name="Souza E.M."/>
        </authorList>
    </citation>
    <scope>NUCLEOTIDE SEQUENCE [LARGE SCALE GENOMIC DNA]</scope>
    <source>
        <strain evidence="2 3">SmR1</strain>
    </source>
</reference>
<name>D8IZS9_HERSS</name>